<evidence type="ECO:0000256" key="4">
    <source>
        <dbReference type="ARBA" id="ARBA00022989"/>
    </source>
</evidence>
<evidence type="ECO:0000256" key="2">
    <source>
        <dbReference type="ARBA" id="ARBA00009530"/>
    </source>
</evidence>
<evidence type="ECO:0000313" key="8">
    <source>
        <dbReference type="EMBL" id="QLG74283.1"/>
    </source>
</evidence>
<keyword evidence="4 7" id="KW-1133">Transmembrane helix</keyword>
<feature type="transmembrane region" description="Helical" evidence="7">
    <location>
        <begin position="12"/>
        <end position="31"/>
    </location>
</feature>
<evidence type="ECO:0000256" key="7">
    <source>
        <dbReference type="SAM" id="Phobius"/>
    </source>
</evidence>
<dbReference type="PANTHER" id="PTHR21659">
    <property type="entry name" value="HYDROPHOBIC PROTEIN RCI2 LOW TEMPERATURE AND SALT RESPONSIVE PROTEIN LTI6 -RELATED"/>
    <property type="match status" value="1"/>
</dbReference>
<feature type="compositionally biased region" description="Low complexity" evidence="6">
    <location>
        <begin position="119"/>
        <end position="135"/>
    </location>
</feature>
<dbReference type="InterPro" id="IPR000612">
    <property type="entry name" value="PMP3"/>
</dbReference>
<keyword evidence="5 7" id="KW-0472">Membrane</keyword>
<dbReference type="EMBL" id="CP058610">
    <property type="protein sequence ID" value="QLG74283.1"/>
    <property type="molecule type" value="Genomic_DNA"/>
</dbReference>
<proteinExistence type="inferred from homology"/>
<sequence>MCLYCCCTVSDLILYIIAFFLPPVAVIFRSGLCSSDLLLNVLLTLLGVVPGMLHAFYYITVTSPLRRDEEYAFYYQRGWADSERQAGASHRRQHNQSATASRNEGYGSIQPPQIQAPTSMDNGNSSSNDKNGHSNAPPPYSEIP</sequence>
<dbReference type="RefSeq" id="XP_037146008.1">
    <property type="nucleotide sequence ID" value="XM_037290113.1"/>
</dbReference>
<evidence type="ECO:0000313" key="9">
    <source>
        <dbReference type="Proteomes" id="UP000509704"/>
    </source>
</evidence>
<evidence type="ECO:0008006" key="10">
    <source>
        <dbReference type="Google" id="ProtNLM"/>
    </source>
</evidence>
<dbReference type="Pfam" id="PF01679">
    <property type="entry name" value="Pmp3"/>
    <property type="match status" value="1"/>
</dbReference>
<dbReference type="GO" id="GO:0016020">
    <property type="term" value="C:membrane"/>
    <property type="evidence" value="ECO:0007669"/>
    <property type="project" value="UniProtKB-SubCell"/>
</dbReference>
<evidence type="ECO:0000256" key="1">
    <source>
        <dbReference type="ARBA" id="ARBA00004370"/>
    </source>
</evidence>
<keyword evidence="3 7" id="KW-0812">Transmembrane</keyword>
<name>A0A7H9B701_ZYGMR</name>
<feature type="region of interest" description="Disordered" evidence="6">
    <location>
        <begin position="85"/>
        <end position="144"/>
    </location>
</feature>
<comment type="similarity">
    <text evidence="2">Belongs to the UPF0057 (PMP3) family.</text>
</comment>
<evidence type="ECO:0000256" key="5">
    <source>
        <dbReference type="ARBA" id="ARBA00023136"/>
    </source>
</evidence>
<comment type="subcellular location">
    <subcellularLocation>
        <location evidence="1">Membrane</location>
    </subcellularLocation>
</comment>
<keyword evidence="9" id="KW-1185">Reference proteome</keyword>
<evidence type="ECO:0000256" key="3">
    <source>
        <dbReference type="ARBA" id="ARBA00022692"/>
    </source>
</evidence>
<gene>
    <name evidence="8" type="ORF">HG535_0G01670</name>
</gene>
<dbReference type="AlphaFoldDB" id="A0A7H9B701"/>
<organism evidence="8 9">
    <name type="scientific">Zygotorulaspora mrakii</name>
    <name type="common">Zygosaccharomyces mrakii</name>
    <dbReference type="NCBI Taxonomy" id="42260"/>
    <lineage>
        <taxon>Eukaryota</taxon>
        <taxon>Fungi</taxon>
        <taxon>Dikarya</taxon>
        <taxon>Ascomycota</taxon>
        <taxon>Saccharomycotina</taxon>
        <taxon>Saccharomycetes</taxon>
        <taxon>Saccharomycetales</taxon>
        <taxon>Saccharomycetaceae</taxon>
        <taxon>Zygotorulaspora</taxon>
    </lineage>
</organism>
<dbReference type="OrthoDB" id="2802411at2759"/>
<dbReference type="PANTHER" id="PTHR21659:SF114">
    <property type="entry name" value="PROTEIN SNA4"/>
    <property type="match status" value="1"/>
</dbReference>
<accession>A0A7H9B701</accession>
<reference evidence="8 9" key="1">
    <citation type="submission" date="2020-07" db="EMBL/GenBank/DDBJ databases">
        <title>The yeast mating-type switching endonuclease HO is a domesticated member of an unorthodox homing genetic element family.</title>
        <authorList>
            <person name="Coughlan A.Y."/>
            <person name="Lombardi L."/>
            <person name="Braun-Galleani S."/>
            <person name="Martos A.R."/>
            <person name="Galeote V."/>
            <person name="Bigey F."/>
            <person name="Dequin S."/>
            <person name="Byrne K.P."/>
            <person name="Wolfe K.H."/>
        </authorList>
    </citation>
    <scope>NUCLEOTIDE SEQUENCE [LARGE SCALE GENOMIC DNA]</scope>
    <source>
        <strain evidence="8 9">NRRL Y-6702</strain>
    </source>
</reference>
<dbReference type="Proteomes" id="UP000509704">
    <property type="component" value="Chromosome 7"/>
</dbReference>
<evidence type="ECO:0000256" key="6">
    <source>
        <dbReference type="SAM" id="MobiDB-lite"/>
    </source>
</evidence>
<protein>
    <recommendedName>
        <fullName evidence="10">Stress response RCI peptide</fullName>
    </recommendedName>
</protein>
<feature type="transmembrane region" description="Helical" evidence="7">
    <location>
        <begin position="37"/>
        <end position="59"/>
    </location>
</feature>
<dbReference type="GeneID" id="59238066"/>
<dbReference type="KEGG" id="zmk:HG535_0G01670"/>
<dbReference type="PROSITE" id="PS01309">
    <property type="entry name" value="UPF0057"/>
    <property type="match status" value="1"/>
</dbReference>